<name>A0ABV8A4P7_9DEIO</name>
<dbReference type="Proteomes" id="UP001595748">
    <property type="component" value="Unassembled WGS sequence"/>
</dbReference>
<comment type="caution">
    <text evidence="1">The sequence shown here is derived from an EMBL/GenBank/DDBJ whole genome shotgun (WGS) entry which is preliminary data.</text>
</comment>
<evidence type="ECO:0008006" key="3">
    <source>
        <dbReference type="Google" id="ProtNLM"/>
    </source>
</evidence>
<proteinExistence type="predicted"/>
<dbReference type="EMBL" id="JBHRZF010000011">
    <property type="protein sequence ID" value="MFC3859403.1"/>
    <property type="molecule type" value="Genomic_DNA"/>
</dbReference>
<accession>A0ABV8A4P7</accession>
<dbReference type="InterPro" id="IPR010995">
    <property type="entry name" value="DNA_repair_Rad51/TF_NusA_a-hlx"/>
</dbReference>
<dbReference type="SUPFAM" id="SSF47794">
    <property type="entry name" value="Rad51 N-terminal domain-like"/>
    <property type="match status" value="1"/>
</dbReference>
<evidence type="ECO:0000313" key="2">
    <source>
        <dbReference type="Proteomes" id="UP001595748"/>
    </source>
</evidence>
<sequence>MTRDQKNILAQPYFDGVRWHRDVGQPFDTSKLDGKVVEKLEEKGYLMTASAFKARTNPEAAQAQELADTNAAQLQAIYDVLPGVTTPDGAVTAIQAIQGKVPSAEDLEKVSSARTFVQELSKLFPDAKGTDALLDAVKQASSAGQQAQELQARITTLETLNPTVQGTDLPPNFVGIGKLKPFGLTTYESLTGKTAEQLDAIEGLTLEQAKQIVDKVTAHFTQE</sequence>
<reference evidence="2" key="1">
    <citation type="journal article" date="2019" name="Int. J. Syst. Evol. Microbiol.">
        <title>The Global Catalogue of Microorganisms (GCM) 10K type strain sequencing project: providing services to taxonomists for standard genome sequencing and annotation.</title>
        <authorList>
            <consortium name="The Broad Institute Genomics Platform"/>
            <consortium name="The Broad Institute Genome Sequencing Center for Infectious Disease"/>
            <person name="Wu L."/>
            <person name="Ma J."/>
        </authorList>
    </citation>
    <scope>NUCLEOTIDE SEQUENCE [LARGE SCALE GENOMIC DNA]</scope>
    <source>
        <strain evidence="2">CCTCC AB 2013263</strain>
    </source>
</reference>
<gene>
    <name evidence="1" type="ORF">ACFOPQ_01260</name>
</gene>
<organism evidence="1 2">
    <name type="scientific">Deinococcus antarcticus</name>
    <dbReference type="NCBI Taxonomy" id="1298767"/>
    <lineage>
        <taxon>Bacteria</taxon>
        <taxon>Thermotogati</taxon>
        <taxon>Deinococcota</taxon>
        <taxon>Deinococci</taxon>
        <taxon>Deinococcales</taxon>
        <taxon>Deinococcaceae</taxon>
        <taxon>Deinococcus</taxon>
    </lineage>
</organism>
<keyword evidence="2" id="KW-1185">Reference proteome</keyword>
<protein>
    <recommendedName>
        <fullName evidence="3">Helix-hairpin-helix domain-containing protein</fullName>
    </recommendedName>
</protein>
<dbReference type="RefSeq" id="WP_380075569.1">
    <property type="nucleotide sequence ID" value="NZ_JBHRZF010000011.1"/>
</dbReference>
<evidence type="ECO:0000313" key="1">
    <source>
        <dbReference type="EMBL" id="MFC3859403.1"/>
    </source>
</evidence>